<dbReference type="AlphaFoldDB" id="A0A811U7P7"/>
<gene>
    <name evidence="2" type="ORF">CCAP1982_LOCUS3235</name>
</gene>
<sequence>MANLKAVFLICIVAFIAFHCVVAEPAAEDSIVVKRSIGSALKKALPVAKKIGKIALPIAKAALPVAAGLVG</sequence>
<keyword evidence="1" id="KW-0732">Signal</keyword>
<evidence type="ECO:0000256" key="1">
    <source>
        <dbReference type="SAM" id="SignalP"/>
    </source>
</evidence>
<feature type="chain" id="PRO_5032606206" evidence="1">
    <location>
        <begin position="24"/>
        <end position="71"/>
    </location>
</feature>
<accession>A0A811U7P7</accession>
<keyword evidence="3" id="KW-1185">Reference proteome</keyword>
<name>A0A811U7P7_CERCA</name>
<reference evidence="2" key="1">
    <citation type="submission" date="2020-11" db="EMBL/GenBank/DDBJ databases">
        <authorList>
            <person name="Whitehead M."/>
        </authorList>
    </citation>
    <scope>NUCLEOTIDE SEQUENCE</scope>
    <source>
        <strain evidence="2">EGII</strain>
    </source>
</reference>
<proteinExistence type="predicted"/>
<dbReference type="KEGG" id="ccat:101462213"/>
<organism evidence="2 3">
    <name type="scientific">Ceratitis capitata</name>
    <name type="common">Mediterranean fruit fly</name>
    <name type="synonym">Tephritis capitata</name>
    <dbReference type="NCBI Taxonomy" id="7213"/>
    <lineage>
        <taxon>Eukaryota</taxon>
        <taxon>Metazoa</taxon>
        <taxon>Ecdysozoa</taxon>
        <taxon>Arthropoda</taxon>
        <taxon>Hexapoda</taxon>
        <taxon>Insecta</taxon>
        <taxon>Pterygota</taxon>
        <taxon>Neoptera</taxon>
        <taxon>Endopterygota</taxon>
        <taxon>Diptera</taxon>
        <taxon>Brachycera</taxon>
        <taxon>Muscomorpha</taxon>
        <taxon>Tephritoidea</taxon>
        <taxon>Tephritidae</taxon>
        <taxon>Ceratitis</taxon>
        <taxon>Ceratitis</taxon>
    </lineage>
</organism>
<protein>
    <submittedName>
        <fullName evidence="2">(Mediterranean fruit fly) hypothetical protein</fullName>
    </submittedName>
</protein>
<feature type="signal peptide" evidence="1">
    <location>
        <begin position="1"/>
        <end position="23"/>
    </location>
</feature>
<evidence type="ECO:0000313" key="3">
    <source>
        <dbReference type="Proteomes" id="UP000606786"/>
    </source>
</evidence>
<dbReference type="Proteomes" id="UP000606786">
    <property type="component" value="Unassembled WGS sequence"/>
</dbReference>
<comment type="caution">
    <text evidence="2">The sequence shown here is derived from an EMBL/GenBank/DDBJ whole genome shotgun (WGS) entry which is preliminary data.</text>
</comment>
<dbReference type="EMBL" id="CAJHJT010000001">
    <property type="protein sequence ID" value="CAD6994490.1"/>
    <property type="molecule type" value="Genomic_DNA"/>
</dbReference>
<evidence type="ECO:0000313" key="2">
    <source>
        <dbReference type="EMBL" id="CAD6994490.1"/>
    </source>
</evidence>